<sequence length="290" mass="33478">MPACLTHYQFARKVLTELPAQDKENLNSCAFYWGAQGPDFFFCHRYFPWMKGKSLKEYGNKLHGTKPSLTFSALRDFLVRHSDPVYRSYVMGFLCHYALDSTAHPYINAFAETLLRERPYETHTTLHGEIEAALDAIVLRRETGLLPNEVNLKHMFPKNEAVQRRIAKLFRHVLFEVYHVDVKEEELLRATRDAHFVFACLTDRTTLKKKLFDALEKGKPHYVSSHIVPMTETADIDYANLQGEEWNSGEGTSQQSFFDLFEEAMGKAVILITNFEHGDFAELTQEKPFG</sequence>
<dbReference type="Pfam" id="PF00882">
    <property type="entry name" value="Zn_dep_PLPC"/>
    <property type="match status" value="1"/>
</dbReference>
<dbReference type="InterPro" id="IPR029002">
    <property type="entry name" value="PLPC/GPLD1"/>
</dbReference>
<reference evidence="2 3" key="1">
    <citation type="submission" date="2022-06" db="EMBL/GenBank/DDBJ databases">
        <title>Isolation of gut microbiota from human fecal samples.</title>
        <authorList>
            <person name="Pamer E.G."/>
            <person name="Barat B."/>
            <person name="Waligurski E."/>
            <person name="Medina S."/>
            <person name="Paddock L."/>
            <person name="Mostad J."/>
        </authorList>
    </citation>
    <scope>NUCLEOTIDE SEQUENCE [LARGE SCALE GENOMIC DNA]</scope>
    <source>
        <strain evidence="2 3">DFI.9.73</strain>
    </source>
</reference>
<comment type="caution">
    <text evidence="2">The sequence shown here is derived from an EMBL/GenBank/DDBJ whole genome shotgun (WGS) entry which is preliminary data.</text>
</comment>
<organism evidence="2 3">
    <name type="scientific">Neglectibacter timonensis</name>
    <dbReference type="NCBI Taxonomy" id="1776382"/>
    <lineage>
        <taxon>Bacteria</taxon>
        <taxon>Bacillati</taxon>
        <taxon>Bacillota</taxon>
        <taxon>Clostridia</taxon>
        <taxon>Eubacteriales</taxon>
        <taxon>Oscillospiraceae</taxon>
        <taxon>Neglectibacter</taxon>
    </lineage>
</organism>
<evidence type="ECO:0000313" key="2">
    <source>
        <dbReference type="EMBL" id="MCQ4839078.1"/>
    </source>
</evidence>
<dbReference type="EMBL" id="JANFZH010000006">
    <property type="protein sequence ID" value="MCQ4839078.1"/>
    <property type="molecule type" value="Genomic_DNA"/>
</dbReference>
<dbReference type="RefSeq" id="WP_082942259.1">
    <property type="nucleotide sequence ID" value="NZ_CABKVV010000014.1"/>
</dbReference>
<protein>
    <submittedName>
        <fullName evidence="2">Zinc dependent phospholipase C family protein</fullName>
    </submittedName>
</protein>
<name>A0ABT1RWM2_9FIRM</name>
<keyword evidence="3" id="KW-1185">Reference proteome</keyword>
<evidence type="ECO:0000259" key="1">
    <source>
        <dbReference type="Pfam" id="PF00882"/>
    </source>
</evidence>
<accession>A0ABT1RWM2</accession>
<dbReference type="GeneID" id="90533062"/>
<dbReference type="Proteomes" id="UP001524473">
    <property type="component" value="Unassembled WGS sequence"/>
</dbReference>
<proteinExistence type="predicted"/>
<feature type="domain" description="Phospholipase C/D" evidence="1">
    <location>
        <begin position="6"/>
        <end position="177"/>
    </location>
</feature>
<gene>
    <name evidence="2" type="ORF">NE695_04000</name>
</gene>
<evidence type="ECO:0000313" key="3">
    <source>
        <dbReference type="Proteomes" id="UP001524473"/>
    </source>
</evidence>